<evidence type="ECO:0000256" key="9">
    <source>
        <dbReference type="ARBA" id="ARBA00023136"/>
    </source>
</evidence>
<organism evidence="11 12">
    <name type="scientific">Phytophthora oleae</name>
    <dbReference type="NCBI Taxonomy" id="2107226"/>
    <lineage>
        <taxon>Eukaryota</taxon>
        <taxon>Sar</taxon>
        <taxon>Stramenopiles</taxon>
        <taxon>Oomycota</taxon>
        <taxon>Peronosporomycetes</taxon>
        <taxon>Peronosporales</taxon>
        <taxon>Peronosporaceae</taxon>
        <taxon>Phytophthora</taxon>
    </lineage>
</organism>
<dbReference type="Pfam" id="PF11051">
    <property type="entry name" value="Mannosyl_trans3"/>
    <property type="match status" value="1"/>
</dbReference>
<gene>
    <name evidence="11" type="ORF">V7S43_016322</name>
</gene>
<evidence type="ECO:0000256" key="2">
    <source>
        <dbReference type="ARBA" id="ARBA00004606"/>
    </source>
</evidence>
<evidence type="ECO:0000256" key="4">
    <source>
        <dbReference type="ARBA" id="ARBA00022679"/>
    </source>
</evidence>
<keyword evidence="7" id="KW-1133">Transmembrane helix</keyword>
<protein>
    <submittedName>
        <fullName evidence="11">Uncharacterized protein</fullName>
    </submittedName>
</protein>
<dbReference type="GO" id="GO:0016740">
    <property type="term" value="F:transferase activity"/>
    <property type="evidence" value="ECO:0007669"/>
    <property type="project" value="UniProtKB-KW"/>
</dbReference>
<evidence type="ECO:0000256" key="1">
    <source>
        <dbReference type="ARBA" id="ARBA00004394"/>
    </source>
</evidence>
<proteinExistence type="inferred from homology"/>
<dbReference type="AlphaFoldDB" id="A0ABD3EWJ8"/>
<keyword evidence="12" id="KW-1185">Reference proteome</keyword>
<comment type="subcellular location">
    <subcellularLocation>
        <location evidence="10">Endomembrane system</location>
        <topology evidence="10">Single-pass membrane protein</topology>
    </subcellularLocation>
    <subcellularLocation>
        <location evidence="1">Golgi apparatus membrane</location>
    </subcellularLocation>
    <subcellularLocation>
        <location evidence="2">Membrane</location>
        <topology evidence="2">Single-pass type II membrane protein</topology>
    </subcellularLocation>
</comment>
<evidence type="ECO:0000256" key="8">
    <source>
        <dbReference type="ARBA" id="ARBA00023034"/>
    </source>
</evidence>
<accession>A0ABD3EWJ8</accession>
<dbReference type="SUPFAM" id="SSF53448">
    <property type="entry name" value="Nucleotide-diphospho-sugar transferases"/>
    <property type="match status" value="1"/>
</dbReference>
<name>A0ABD3EWJ8_9STRA</name>
<evidence type="ECO:0000256" key="10">
    <source>
        <dbReference type="ARBA" id="ARBA00037847"/>
    </source>
</evidence>
<evidence type="ECO:0000313" key="11">
    <source>
        <dbReference type="EMBL" id="KAL3658686.1"/>
    </source>
</evidence>
<keyword evidence="6" id="KW-0735">Signal-anchor</keyword>
<dbReference type="InterPro" id="IPR022751">
    <property type="entry name" value="Alpha_mannosyltransferase"/>
</dbReference>
<keyword evidence="5" id="KW-0812">Transmembrane</keyword>
<comment type="similarity">
    <text evidence="3">Belongs to the MNN1/MNT family.</text>
</comment>
<dbReference type="InterPro" id="IPR029044">
    <property type="entry name" value="Nucleotide-diphossugar_trans"/>
</dbReference>
<evidence type="ECO:0000256" key="7">
    <source>
        <dbReference type="ARBA" id="ARBA00022989"/>
    </source>
</evidence>
<dbReference type="PANTHER" id="PTHR31646">
    <property type="entry name" value="ALPHA-1,2-MANNOSYLTRANSFERASE MNN2"/>
    <property type="match status" value="1"/>
</dbReference>
<dbReference type="EMBL" id="JBIMZQ010000052">
    <property type="protein sequence ID" value="KAL3658686.1"/>
    <property type="molecule type" value="Genomic_DNA"/>
</dbReference>
<dbReference type="Gene3D" id="3.90.550.10">
    <property type="entry name" value="Spore Coat Polysaccharide Biosynthesis Protein SpsA, Chain A"/>
    <property type="match status" value="1"/>
</dbReference>
<evidence type="ECO:0000313" key="12">
    <source>
        <dbReference type="Proteomes" id="UP001632037"/>
    </source>
</evidence>
<comment type="caution">
    <text evidence="11">The sequence shown here is derived from an EMBL/GenBank/DDBJ whole genome shotgun (WGS) entry which is preliminary data.</text>
</comment>
<keyword evidence="8" id="KW-0333">Golgi apparatus</keyword>
<evidence type="ECO:0000256" key="5">
    <source>
        <dbReference type="ARBA" id="ARBA00022692"/>
    </source>
</evidence>
<dbReference type="Proteomes" id="UP001632037">
    <property type="component" value="Unassembled WGS sequence"/>
</dbReference>
<evidence type="ECO:0000256" key="6">
    <source>
        <dbReference type="ARBA" id="ARBA00022968"/>
    </source>
</evidence>
<evidence type="ECO:0000256" key="3">
    <source>
        <dbReference type="ARBA" id="ARBA00009105"/>
    </source>
</evidence>
<keyword evidence="4" id="KW-0808">Transferase</keyword>
<dbReference type="PANTHER" id="PTHR31646:SF1">
    <property type="entry name" value="ALPHA-1,2-MANNOSYLTRANSFERASE MNN2"/>
    <property type="match status" value="1"/>
</dbReference>
<sequence length="303" mass="34943">MFHFDENNGDLALLAPLQQLSINVGSISFHPIYNPRAKGFLSKVFVIYNSYFDRILFLDADNVPVRDPSFLFTSPEFEANGAVFWPDFWHPRRTLFNLHARSMLWELLDLPFVDMFEQESGQLLVDRTRHAAPLELVYFYAFHDPNYFESLQLVYGDKDLFRLAWIKSGATYHMIEALPALAGKDIDGSFCGMTMVQHDTEGKVLFLHRNQHKLTGGRDNQMDDAVNRDVNGSETQMIEDEDIPPDSYPDPVIWTHLLSFRKDANRRYYAIDAYRAPPQFHSGDRATVVDMRGNVDISSYRSS</sequence>
<reference evidence="11 12" key="1">
    <citation type="submission" date="2024-09" db="EMBL/GenBank/DDBJ databases">
        <title>Genome sequencing and assembly of Phytophthora oleae, isolate VK10A, causative agent of rot of olive drupes.</title>
        <authorList>
            <person name="Conti Taguali S."/>
            <person name="Riolo M."/>
            <person name="La Spada F."/>
            <person name="Cacciola S.O."/>
            <person name="Dionisio G."/>
        </authorList>
    </citation>
    <scope>NUCLEOTIDE SEQUENCE [LARGE SCALE GENOMIC DNA]</scope>
    <source>
        <strain evidence="11 12">VK10A</strain>
    </source>
</reference>
<dbReference type="GO" id="GO:0000139">
    <property type="term" value="C:Golgi membrane"/>
    <property type="evidence" value="ECO:0007669"/>
    <property type="project" value="UniProtKB-SubCell"/>
</dbReference>
<keyword evidence="9" id="KW-0472">Membrane</keyword>